<comment type="caution">
    <text evidence="1">The sequence shown here is derived from an EMBL/GenBank/DDBJ whole genome shotgun (WGS) entry which is preliminary data.</text>
</comment>
<evidence type="ECO:0000313" key="1">
    <source>
        <dbReference type="EMBL" id="RDY67441.1"/>
    </source>
</evidence>
<gene>
    <name evidence="1" type="ORF">DX912_09210</name>
</gene>
<sequence length="152" mass="16473">MSARISEALCRLVPIATVALLCACAHTPADPQERLARYRQHAGTPVAGIDYARNMRWEALGDQALAVWPRRDNGFLLELASPCTGLDTATSIQITRSEGRVQSRRDAVRVMSMPGARPMQRPPCPIMLISPIREPSAAGELRDVDDAEGAGP</sequence>
<keyword evidence="2" id="KW-1185">Reference proteome</keyword>
<evidence type="ECO:0000313" key="2">
    <source>
        <dbReference type="Proteomes" id="UP000256829"/>
    </source>
</evidence>
<proteinExistence type="predicted"/>
<dbReference type="RefSeq" id="WP_115842208.1">
    <property type="nucleotide sequence ID" value="NZ_CP183976.1"/>
</dbReference>
<accession>A0A3D8VEF7</accession>
<dbReference type="EMBL" id="QTJR01000005">
    <property type="protein sequence ID" value="RDY67441.1"/>
    <property type="molecule type" value="Genomic_DNA"/>
</dbReference>
<organism evidence="1 2">
    <name type="scientific">Lysobacter soli</name>
    <dbReference type="NCBI Taxonomy" id="453783"/>
    <lineage>
        <taxon>Bacteria</taxon>
        <taxon>Pseudomonadati</taxon>
        <taxon>Pseudomonadota</taxon>
        <taxon>Gammaproteobacteria</taxon>
        <taxon>Lysobacterales</taxon>
        <taxon>Lysobacteraceae</taxon>
        <taxon>Lysobacter</taxon>
    </lineage>
</organism>
<dbReference type="AlphaFoldDB" id="A0A3D8VEF7"/>
<dbReference type="PROSITE" id="PS51257">
    <property type="entry name" value="PROKAR_LIPOPROTEIN"/>
    <property type="match status" value="1"/>
</dbReference>
<protein>
    <submittedName>
        <fullName evidence="1">Uncharacterized protein</fullName>
    </submittedName>
</protein>
<dbReference type="Proteomes" id="UP000256829">
    <property type="component" value="Unassembled WGS sequence"/>
</dbReference>
<reference evidence="1 2" key="1">
    <citation type="submission" date="2018-08" db="EMBL/GenBank/DDBJ databases">
        <title>Lysobacter soli KCTC 22011, whole genome shotgun sequence.</title>
        <authorList>
            <person name="Zhang X."/>
            <person name="Feng G."/>
            <person name="Zhu H."/>
        </authorList>
    </citation>
    <scope>NUCLEOTIDE SEQUENCE [LARGE SCALE GENOMIC DNA]</scope>
    <source>
        <strain evidence="1 2">KCTC 22011</strain>
    </source>
</reference>
<dbReference type="Pfam" id="PF20101">
    <property type="entry name" value="DUF6491"/>
    <property type="match status" value="1"/>
</dbReference>
<name>A0A3D8VEF7_9GAMM</name>
<dbReference type="InterPro" id="IPR045500">
    <property type="entry name" value="DUF6491"/>
</dbReference>